<dbReference type="InterPro" id="IPR018114">
    <property type="entry name" value="TRYPSIN_HIS"/>
</dbReference>
<evidence type="ECO:0000259" key="2">
    <source>
        <dbReference type="PROSITE" id="PS50240"/>
    </source>
</evidence>
<feature type="signal peptide" evidence="1">
    <location>
        <begin position="1"/>
        <end position="23"/>
    </location>
</feature>
<dbReference type="GO" id="GO:0016787">
    <property type="term" value="F:hydrolase activity"/>
    <property type="evidence" value="ECO:0007669"/>
    <property type="project" value="UniProtKB-KW"/>
</dbReference>
<keyword evidence="4" id="KW-1185">Reference proteome</keyword>
<dbReference type="InterPro" id="IPR001254">
    <property type="entry name" value="Trypsin_dom"/>
</dbReference>
<evidence type="ECO:0000256" key="1">
    <source>
        <dbReference type="SAM" id="SignalP"/>
    </source>
</evidence>
<dbReference type="InterPro" id="IPR051333">
    <property type="entry name" value="CLIP_Serine_Protease"/>
</dbReference>
<dbReference type="PROSITE" id="PS50240">
    <property type="entry name" value="TRYPSIN_DOM"/>
    <property type="match status" value="1"/>
</dbReference>
<gene>
    <name evidence="3" type="ORF">NCI01_01660</name>
</gene>
<dbReference type="InterPro" id="IPR001314">
    <property type="entry name" value="Peptidase_S1A"/>
</dbReference>
<dbReference type="InterPro" id="IPR043504">
    <property type="entry name" value="Peptidase_S1_PA_chymotrypsin"/>
</dbReference>
<evidence type="ECO:0000313" key="3">
    <source>
        <dbReference type="EMBL" id="MCP3420492.1"/>
    </source>
</evidence>
<organism evidence="3 4">
    <name type="scientific">Nocardioides pinisoli</name>
    <dbReference type="NCBI Taxonomy" id="2950279"/>
    <lineage>
        <taxon>Bacteria</taxon>
        <taxon>Bacillati</taxon>
        <taxon>Actinomycetota</taxon>
        <taxon>Actinomycetes</taxon>
        <taxon>Propionibacteriales</taxon>
        <taxon>Nocardioidaceae</taxon>
        <taxon>Nocardioides</taxon>
    </lineage>
</organism>
<dbReference type="SMART" id="SM00020">
    <property type="entry name" value="Tryp_SPc"/>
    <property type="match status" value="1"/>
</dbReference>
<feature type="chain" id="PRO_5046820683" evidence="1">
    <location>
        <begin position="24"/>
        <end position="287"/>
    </location>
</feature>
<feature type="domain" description="Peptidase S1" evidence="2">
    <location>
        <begin position="29"/>
        <end position="283"/>
    </location>
</feature>
<dbReference type="PANTHER" id="PTHR24260:SF132">
    <property type="entry name" value="PEPTIDASE S1 DOMAIN-CONTAINING PROTEIN"/>
    <property type="match status" value="1"/>
</dbReference>
<protein>
    <submittedName>
        <fullName evidence="3">Trypsin-like serine protease</fullName>
        <ecNumber evidence="3">3.4.21.-</ecNumber>
    </submittedName>
</protein>
<reference evidence="3 4" key="1">
    <citation type="submission" date="2022-06" db="EMBL/GenBank/DDBJ databases">
        <authorList>
            <person name="So Y."/>
        </authorList>
    </citation>
    <scope>NUCLEOTIDE SEQUENCE [LARGE SCALE GENOMIC DNA]</scope>
    <source>
        <strain evidence="3 4">STR3</strain>
    </source>
</reference>
<dbReference type="Pfam" id="PF00089">
    <property type="entry name" value="Trypsin"/>
    <property type="match status" value="1"/>
</dbReference>
<accession>A0ABT1KS43</accession>
<dbReference type="PRINTS" id="PR00722">
    <property type="entry name" value="CHYMOTRYPSIN"/>
</dbReference>
<evidence type="ECO:0000313" key="4">
    <source>
        <dbReference type="Proteomes" id="UP001204524"/>
    </source>
</evidence>
<proteinExistence type="predicted"/>
<sequence length="287" mass="30525">MRSRLKTALVALLVTLTVGAMTAAPAAAVTGGEPDGNRHPNVGLILFYSPDGRFRCSATLATPTVLLTAAHCTADTVGKTLVDFRSVVAEKAPTGYPLAGNLTTGYTQAEIEAAGFLSGTAYAHPAYSNFTDLDNWNDVGVIVLDRPVTTITPAEVAPQDYLDAYAQPRLNKTLFTSVGYGTEVRKPESGPQKPTPETFPLIRRYAVQPGQKLTDQVLQLNGNINDTRGTGGTCFGDSGGPTFLDGYVVTVTSYAYTGNCRYLGGYQRVDIEVVQDWLATFGVFPAA</sequence>
<dbReference type="Gene3D" id="2.40.10.10">
    <property type="entry name" value="Trypsin-like serine proteases"/>
    <property type="match status" value="1"/>
</dbReference>
<dbReference type="RefSeq" id="WP_254179725.1">
    <property type="nucleotide sequence ID" value="NZ_JANARS010000001.1"/>
</dbReference>
<dbReference type="EMBL" id="JANARS010000001">
    <property type="protein sequence ID" value="MCP3420492.1"/>
    <property type="molecule type" value="Genomic_DNA"/>
</dbReference>
<dbReference type="PROSITE" id="PS00134">
    <property type="entry name" value="TRYPSIN_HIS"/>
    <property type="match status" value="1"/>
</dbReference>
<dbReference type="SUPFAM" id="SSF50494">
    <property type="entry name" value="Trypsin-like serine proteases"/>
    <property type="match status" value="1"/>
</dbReference>
<name>A0ABT1KS43_9ACTN</name>
<keyword evidence="1" id="KW-0732">Signal</keyword>
<comment type="caution">
    <text evidence="3">The sequence shown here is derived from an EMBL/GenBank/DDBJ whole genome shotgun (WGS) entry which is preliminary data.</text>
</comment>
<dbReference type="EC" id="3.4.21.-" evidence="3"/>
<dbReference type="PANTHER" id="PTHR24260">
    <property type="match status" value="1"/>
</dbReference>
<dbReference type="Proteomes" id="UP001204524">
    <property type="component" value="Unassembled WGS sequence"/>
</dbReference>
<keyword evidence="3" id="KW-0378">Hydrolase</keyword>
<dbReference type="InterPro" id="IPR009003">
    <property type="entry name" value="Peptidase_S1_PA"/>
</dbReference>